<dbReference type="GO" id="GO:0000139">
    <property type="term" value="C:Golgi membrane"/>
    <property type="evidence" value="ECO:0007669"/>
    <property type="project" value="UniProtKB-SubCell"/>
</dbReference>
<evidence type="ECO:0000256" key="2">
    <source>
        <dbReference type="ARBA" id="ARBA00008160"/>
    </source>
</evidence>
<evidence type="ECO:0000256" key="3">
    <source>
        <dbReference type="ARBA" id="ARBA00022448"/>
    </source>
</evidence>
<keyword evidence="4 9" id="KW-0812">Transmembrane</keyword>
<dbReference type="GO" id="GO:0005829">
    <property type="term" value="C:cytosol"/>
    <property type="evidence" value="ECO:0007669"/>
    <property type="project" value="GOC"/>
</dbReference>
<keyword evidence="7" id="KW-0333">Golgi apparatus</keyword>
<organism evidence="10 11">
    <name type="scientific">Cherax quadricarinatus</name>
    <name type="common">Australian red claw crayfish</name>
    <dbReference type="NCBI Taxonomy" id="27406"/>
    <lineage>
        <taxon>Eukaryota</taxon>
        <taxon>Metazoa</taxon>
        <taxon>Ecdysozoa</taxon>
        <taxon>Arthropoda</taxon>
        <taxon>Crustacea</taxon>
        <taxon>Multicrustacea</taxon>
        <taxon>Malacostraca</taxon>
        <taxon>Eumalacostraca</taxon>
        <taxon>Eucarida</taxon>
        <taxon>Decapoda</taxon>
        <taxon>Pleocyemata</taxon>
        <taxon>Astacidea</taxon>
        <taxon>Parastacoidea</taxon>
        <taxon>Parastacidae</taxon>
        <taxon>Cherax</taxon>
    </lineage>
</organism>
<keyword evidence="6 9" id="KW-1133">Transmembrane helix</keyword>
<comment type="caution">
    <text evidence="10">The sequence shown here is derived from an EMBL/GenBank/DDBJ whole genome shotgun (WGS) entry which is preliminary data.</text>
</comment>
<dbReference type="AlphaFoldDB" id="A0AAW0WS55"/>
<evidence type="ECO:0000256" key="8">
    <source>
        <dbReference type="ARBA" id="ARBA00023136"/>
    </source>
</evidence>
<name>A0AAW0WS55_CHEQU</name>
<feature type="transmembrane region" description="Helical" evidence="9">
    <location>
        <begin position="63"/>
        <end position="82"/>
    </location>
</feature>
<dbReference type="GO" id="GO:0005802">
    <property type="term" value="C:trans-Golgi network"/>
    <property type="evidence" value="ECO:0007669"/>
    <property type="project" value="TreeGrafter"/>
</dbReference>
<dbReference type="PANTHER" id="PTHR12952">
    <property type="entry name" value="SYS1"/>
    <property type="match status" value="1"/>
</dbReference>
<comment type="similarity">
    <text evidence="2">Belongs to the SYS1 family.</text>
</comment>
<evidence type="ECO:0000313" key="10">
    <source>
        <dbReference type="EMBL" id="KAK8730794.1"/>
    </source>
</evidence>
<reference evidence="10 11" key="1">
    <citation type="journal article" date="2024" name="BMC Genomics">
        <title>Genome assembly of redclaw crayfish (Cherax quadricarinatus) provides insights into its immune adaptation and hypoxia tolerance.</title>
        <authorList>
            <person name="Liu Z."/>
            <person name="Zheng J."/>
            <person name="Li H."/>
            <person name="Fang K."/>
            <person name="Wang S."/>
            <person name="He J."/>
            <person name="Zhou D."/>
            <person name="Weng S."/>
            <person name="Chi M."/>
            <person name="Gu Z."/>
            <person name="He J."/>
            <person name="Li F."/>
            <person name="Wang M."/>
        </authorList>
    </citation>
    <scope>NUCLEOTIDE SEQUENCE [LARGE SCALE GENOMIC DNA]</scope>
    <source>
        <strain evidence="10">ZL_2023a</strain>
    </source>
</reference>
<feature type="transmembrane region" description="Helical" evidence="9">
    <location>
        <begin position="88"/>
        <end position="108"/>
    </location>
</feature>
<dbReference type="EMBL" id="JARKIK010000063">
    <property type="protein sequence ID" value="KAK8730794.1"/>
    <property type="molecule type" value="Genomic_DNA"/>
</dbReference>
<evidence type="ECO:0000256" key="6">
    <source>
        <dbReference type="ARBA" id="ARBA00022989"/>
    </source>
</evidence>
<protein>
    <recommendedName>
        <fullName evidence="12">Protein SYS1 homolog</fullName>
    </recommendedName>
</protein>
<evidence type="ECO:0000256" key="7">
    <source>
        <dbReference type="ARBA" id="ARBA00023034"/>
    </source>
</evidence>
<comment type="subcellular location">
    <subcellularLocation>
        <location evidence="1">Golgi apparatus membrane</location>
        <topology evidence="1">Multi-pass membrane protein</topology>
    </subcellularLocation>
</comment>
<proteinExistence type="inferred from homology"/>
<keyword evidence="3" id="KW-0813">Transport</keyword>
<feature type="transmembrane region" description="Helical" evidence="9">
    <location>
        <begin position="34"/>
        <end position="51"/>
    </location>
</feature>
<dbReference type="InterPro" id="IPR019185">
    <property type="entry name" value="Integral_membrane_SYS1-rel"/>
</dbReference>
<accession>A0AAW0WS55</accession>
<keyword evidence="8 9" id="KW-0472">Membrane</keyword>
<dbReference type="Pfam" id="PF09801">
    <property type="entry name" value="SYS1"/>
    <property type="match status" value="1"/>
</dbReference>
<dbReference type="GO" id="GO:0034067">
    <property type="term" value="P:protein localization to Golgi apparatus"/>
    <property type="evidence" value="ECO:0007669"/>
    <property type="project" value="TreeGrafter"/>
</dbReference>
<keyword evidence="5" id="KW-0653">Protein transport</keyword>
<evidence type="ECO:0000256" key="1">
    <source>
        <dbReference type="ARBA" id="ARBA00004653"/>
    </source>
</evidence>
<dbReference type="PANTHER" id="PTHR12952:SF0">
    <property type="entry name" value="PROTEIN SYS1 HOMOLOG"/>
    <property type="match status" value="1"/>
</dbReference>
<sequence>MAGSFRYKIWDPPLIISQIITMQELQIKEVHGRAIMAAFILNALTGSLGLWKVVQRTKQCLDFTITAHFLHLVGCWIYNGHLPSQPSVWLLNLVTITLMCVLGEYLCMRTEMQHIPVMSSKVDL</sequence>
<evidence type="ECO:0000313" key="11">
    <source>
        <dbReference type="Proteomes" id="UP001445076"/>
    </source>
</evidence>
<dbReference type="Proteomes" id="UP001445076">
    <property type="component" value="Unassembled WGS sequence"/>
</dbReference>
<dbReference type="GO" id="GO:0043001">
    <property type="term" value="P:Golgi to plasma membrane protein transport"/>
    <property type="evidence" value="ECO:0007669"/>
    <property type="project" value="TreeGrafter"/>
</dbReference>
<keyword evidence="11" id="KW-1185">Reference proteome</keyword>
<dbReference type="GO" id="GO:0006895">
    <property type="term" value="P:Golgi to endosome transport"/>
    <property type="evidence" value="ECO:0007669"/>
    <property type="project" value="TreeGrafter"/>
</dbReference>
<gene>
    <name evidence="10" type="ORF">OTU49_007937</name>
</gene>
<evidence type="ECO:0000256" key="4">
    <source>
        <dbReference type="ARBA" id="ARBA00022692"/>
    </source>
</evidence>
<evidence type="ECO:0000256" key="9">
    <source>
        <dbReference type="SAM" id="Phobius"/>
    </source>
</evidence>
<evidence type="ECO:0008006" key="12">
    <source>
        <dbReference type="Google" id="ProtNLM"/>
    </source>
</evidence>
<evidence type="ECO:0000256" key="5">
    <source>
        <dbReference type="ARBA" id="ARBA00022927"/>
    </source>
</evidence>